<dbReference type="AlphaFoldDB" id="A0A644YQ61"/>
<organism evidence="1">
    <name type="scientific">bioreactor metagenome</name>
    <dbReference type="NCBI Taxonomy" id="1076179"/>
    <lineage>
        <taxon>unclassified sequences</taxon>
        <taxon>metagenomes</taxon>
        <taxon>ecological metagenomes</taxon>
    </lineage>
</organism>
<dbReference type="EMBL" id="VSSQ01005704">
    <property type="protein sequence ID" value="MPM30128.1"/>
    <property type="molecule type" value="Genomic_DNA"/>
</dbReference>
<gene>
    <name evidence="1" type="ORF">SDC9_76672</name>
</gene>
<proteinExistence type="predicted"/>
<evidence type="ECO:0000313" key="1">
    <source>
        <dbReference type="EMBL" id="MPM30128.1"/>
    </source>
</evidence>
<name>A0A644YQ61_9ZZZZ</name>
<sequence>MVYEKLLKLQDILAADSKQPKAQCWIECVTVQIVIVVAVGVFNDKILIHRPILASDIDEWVQAPCLDQLLQVDRQAGKECIKCFLRGKVK</sequence>
<protein>
    <submittedName>
        <fullName evidence="1">Uncharacterized protein</fullName>
    </submittedName>
</protein>
<comment type="caution">
    <text evidence="1">The sequence shown here is derived from an EMBL/GenBank/DDBJ whole genome shotgun (WGS) entry which is preliminary data.</text>
</comment>
<reference evidence="1" key="1">
    <citation type="submission" date="2019-08" db="EMBL/GenBank/DDBJ databases">
        <authorList>
            <person name="Kucharzyk K."/>
            <person name="Murdoch R.W."/>
            <person name="Higgins S."/>
            <person name="Loffler F."/>
        </authorList>
    </citation>
    <scope>NUCLEOTIDE SEQUENCE</scope>
</reference>
<accession>A0A644YQ61</accession>